<reference evidence="2" key="1">
    <citation type="journal article" date="2019" name="Int. J. Syst. Evol. Microbiol.">
        <title>The Global Catalogue of Microorganisms (GCM) 10K type strain sequencing project: providing services to taxonomists for standard genome sequencing and annotation.</title>
        <authorList>
            <consortium name="The Broad Institute Genomics Platform"/>
            <consortium name="The Broad Institute Genome Sequencing Center for Infectious Disease"/>
            <person name="Wu L."/>
            <person name="Ma J."/>
        </authorList>
    </citation>
    <scope>NUCLEOTIDE SEQUENCE [LARGE SCALE GENOMIC DNA]</scope>
    <source>
        <strain evidence="2">CECT 8472</strain>
    </source>
</reference>
<accession>A0ABV8UM47</accession>
<gene>
    <name evidence="1" type="ORF">ACFOW6_12165</name>
</gene>
<comment type="caution">
    <text evidence="1">The sequence shown here is derived from an EMBL/GenBank/DDBJ whole genome shotgun (WGS) entry which is preliminary data.</text>
</comment>
<sequence>MPNSPSLSPNDRSLYTENLRPPPGYLFDSAIATTYTLDLETLLTVPVSLSLFAVEDAQDESNPLALLEGIERTAERIVVFTEAGNIKAKEEAYPRLCSLMETMVVEVLAPAGGAFHPKVWLLRFKPTERGPIRFRLLVLSRNLTRDRAWDISLCLDGTDTGELQAGNEAIIEFVESLSKLSVRDAPDHAAELLEQVTERLPYILWELPSPFTEVAFTVNGLGNTPWKPTPCSRLGIVSPFCDTRALERLRRLSQDYEPMIVSRQDQLDEAFGRDDSDELLDGYKALILDDRVETADGEDTEGEQIQGLHAKIFIAERGAETNLTVGSGNATAAALLDGRNVEFFASLVGPKAEVGDVETILGPEGFGQLTQPYCFGEIEDEVSPQDMERHLKQAQRDICLSGLKLHCVSEGCDSDDQWRVYLCAEKPLSLAQVSSLQVWLITLGKACARNVLEELRSGASVDLGRMSLLHVTGFTAFSMVASDNETSHLFSTCLEVEGLPEGRYTQIFRNIINNDKMFFRYLRLLLAHSDDPFAATDNRKNWKGGSENQVGEQASIVFEPVLEELVRDYCNGATRLKSVDRLIERLSSSDDKEEASVVPDDFLKMWAAFREVMVSKGGGQ</sequence>
<keyword evidence="2" id="KW-1185">Reference proteome</keyword>
<dbReference type="InterPro" id="IPR059166">
    <property type="entry name" value="PLD-like_cat"/>
</dbReference>
<dbReference type="CDD" id="cd09176">
    <property type="entry name" value="PLDc_unchar6"/>
    <property type="match status" value="1"/>
</dbReference>
<protein>
    <submittedName>
        <fullName evidence="1">Phospholipase D family protein</fullName>
    </submittedName>
</protein>
<evidence type="ECO:0000313" key="1">
    <source>
        <dbReference type="EMBL" id="MFC4352295.1"/>
    </source>
</evidence>
<dbReference type="EMBL" id="JBHSCW010000006">
    <property type="protein sequence ID" value="MFC4352295.1"/>
    <property type="molecule type" value="Genomic_DNA"/>
</dbReference>
<dbReference type="RefSeq" id="WP_382422644.1">
    <property type="nucleotide sequence ID" value="NZ_JBHSCW010000006.1"/>
</dbReference>
<evidence type="ECO:0000313" key="2">
    <source>
        <dbReference type="Proteomes" id="UP001595799"/>
    </source>
</evidence>
<organism evidence="1 2">
    <name type="scientific">Fodinicurvata halophila</name>
    <dbReference type="NCBI Taxonomy" id="1419723"/>
    <lineage>
        <taxon>Bacteria</taxon>
        <taxon>Pseudomonadati</taxon>
        <taxon>Pseudomonadota</taxon>
        <taxon>Alphaproteobacteria</taxon>
        <taxon>Rhodospirillales</taxon>
        <taxon>Rhodovibrionaceae</taxon>
        <taxon>Fodinicurvata</taxon>
    </lineage>
</organism>
<dbReference type="Gene3D" id="3.30.870.10">
    <property type="entry name" value="Endonuclease Chain A"/>
    <property type="match status" value="1"/>
</dbReference>
<name>A0ABV8UM47_9PROT</name>
<dbReference type="Proteomes" id="UP001595799">
    <property type="component" value="Unassembled WGS sequence"/>
</dbReference>
<proteinExistence type="predicted"/>